<evidence type="ECO:0000256" key="2">
    <source>
        <dbReference type="SAM" id="SignalP"/>
    </source>
</evidence>
<evidence type="ECO:0000256" key="1">
    <source>
        <dbReference type="SAM" id="MobiDB-lite"/>
    </source>
</evidence>
<dbReference type="RefSeq" id="WP_094796886.1">
    <property type="nucleotide sequence ID" value="NZ_NEVK01000006.1"/>
</dbReference>
<sequence>MSRYVYQLPIVLAALLPGVAGAQMNAPLTGGAAAQPAASATPVAPASPQAMPARPVVRQVQTPMPAAAPTAAASTAAASTAAASTAAASTAPASAQRDEAVGDVTRALMAAQADGRRAGGALPILGPVSSASWQRYLDSFRQPIPQWFGEKVETDSN</sequence>
<dbReference type="InterPro" id="IPR022053">
    <property type="entry name" value="DUF3613"/>
</dbReference>
<feature type="region of interest" description="Disordered" evidence="1">
    <location>
        <begin position="40"/>
        <end position="99"/>
    </location>
</feature>
<organism evidence="3 4">
    <name type="scientific">Bordetella genomosp. 7</name>
    <dbReference type="NCBI Taxonomy" id="1416805"/>
    <lineage>
        <taxon>Bacteria</taxon>
        <taxon>Pseudomonadati</taxon>
        <taxon>Pseudomonadota</taxon>
        <taxon>Betaproteobacteria</taxon>
        <taxon>Burkholderiales</taxon>
        <taxon>Alcaligenaceae</taxon>
        <taxon>Bordetella</taxon>
    </lineage>
</organism>
<comment type="caution">
    <text evidence="3">The sequence shown here is derived from an EMBL/GenBank/DDBJ whole genome shotgun (WGS) entry which is preliminary data.</text>
</comment>
<evidence type="ECO:0000313" key="4">
    <source>
        <dbReference type="Proteomes" id="UP000216947"/>
    </source>
</evidence>
<protein>
    <submittedName>
        <fullName evidence="3">TapA domain-containing protein</fullName>
    </submittedName>
</protein>
<feature type="chain" id="PRO_5013125378" evidence="2">
    <location>
        <begin position="23"/>
        <end position="157"/>
    </location>
</feature>
<feature type="compositionally biased region" description="Low complexity" evidence="1">
    <location>
        <begin position="65"/>
        <end position="95"/>
    </location>
</feature>
<feature type="compositionally biased region" description="Low complexity" evidence="1">
    <location>
        <begin position="40"/>
        <end position="50"/>
    </location>
</feature>
<dbReference type="Proteomes" id="UP000216947">
    <property type="component" value="Unassembled WGS sequence"/>
</dbReference>
<evidence type="ECO:0000313" key="3">
    <source>
        <dbReference type="EMBL" id="OZI17818.1"/>
    </source>
</evidence>
<dbReference type="Pfam" id="PF12266">
    <property type="entry name" value="DUF3613"/>
    <property type="match status" value="1"/>
</dbReference>
<proteinExistence type="predicted"/>
<feature type="signal peptide" evidence="2">
    <location>
        <begin position="1"/>
        <end position="22"/>
    </location>
</feature>
<reference evidence="4" key="1">
    <citation type="submission" date="2017-05" db="EMBL/GenBank/DDBJ databases">
        <title>Complete and WGS of Bordetella genogroups.</title>
        <authorList>
            <person name="Spilker T."/>
            <person name="Lipuma J."/>
        </authorList>
    </citation>
    <scope>NUCLEOTIDE SEQUENCE [LARGE SCALE GENOMIC DNA]</scope>
    <source>
        <strain evidence="4">AU18089</strain>
    </source>
</reference>
<dbReference type="AlphaFoldDB" id="A0A261QYE9"/>
<keyword evidence="2" id="KW-0732">Signal</keyword>
<gene>
    <name evidence="3" type="ORF">CAL19_12010</name>
</gene>
<accession>A0A261QYE9</accession>
<name>A0A261QYE9_9BORD</name>
<keyword evidence="4" id="KW-1185">Reference proteome</keyword>
<dbReference type="EMBL" id="NEVK01000006">
    <property type="protein sequence ID" value="OZI17818.1"/>
    <property type="molecule type" value="Genomic_DNA"/>
</dbReference>